<keyword evidence="2" id="KW-1185">Reference proteome</keyword>
<evidence type="ECO:0000313" key="2">
    <source>
        <dbReference type="Proteomes" id="UP000250321"/>
    </source>
</evidence>
<accession>A0A314Z273</accession>
<proteinExistence type="predicted"/>
<organism evidence="1 2">
    <name type="scientific">Prunus yedoensis var. nudiflora</name>
    <dbReference type="NCBI Taxonomy" id="2094558"/>
    <lineage>
        <taxon>Eukaryota</taxon>
        <taxon>Viridiplantae</taxon>
        <taxon>Streptophyta</taxon>
        <taxon>Embryophyta</taxon>
        <taxon>Tracheophyta</taxon>
        <taxon>Spermatophyta</taxon>
        <taxon>Magnoliopsida</taxon>
        <taxon>eudicotyledons</taxon>
        <taxon>Gunneridae</taxon>
        <taxon>Pentapetalae</taxon>
        <taxon>rosids</taxon>
        <taxon>fabids</taxon>
        <taxon>Rosales</taxon>
        <taxon>Rosaceae</taxon>
        <taxon>Amygdaloideae</taxon>
        <taxon>Amygdaleae</taxon>
        <taxon>Prunus</taxon>
    </lineage>
</organism>
<dbReference type="Proteomes" id="UP000250321">
    <property type="component" value="Unassembled WGS sequence"/>
</dbReference>
<gene>
    <name evidence="1" type="ORF">Pyn_14631</name>
</gene>
<dbReference type="AlphaFoldDB" id="A0A314Z273"/>
<evidence type="ECO:0000313" key="1">
    <source>
        <dbReference type="EMBL" id="PQQ13029.1"/>
    </source>
</evidence>
<reference evidence="1 2" key="1">
    <citation type="submission" date="2018-02" db="EMBL/GenBank/DDBJ databases">
        <title>Draft genome of wild Prunus yedoensis var. nudiflora.</title>
        <authorList>
            <person name="Baek S."/>
            <person name="Kim J.-H."/>
            <person name="Choi K."/>
            <person name="Kim G.-B."/>
            <person name="Cho A."/>
            <person name="Jang H."/>
            <person name="Shin C.-H."/>
            <person name="Yu H.-J."/>
            <person name="Mun J.-H."/>
        </authorList>
    </citation>
    <scope>NUCLEOTIDE SEQUENCE [LARGE SCALE GENOMIC DNA]</scope>
    <source>
        <strain evidence="2">cv. Jeju island</strain>
        <tissue evidence="1">Leaf</tissue>
    </source>
</reference>
<comment type="caution">
    <text evidence="1">The sequence shown here is derived from an EMBL/GenBank/DDBJ whole genome shotgun (WGS) entry which is preliminary data.</text>
</comment>
<sequence>MMTHRGIMTSGVIDGTPNRWRSATKKSMRKRGIRSIIMRQWIREGKLPRLRLKATNTTVRKVTMTYRVASKATTTIRWRELGQKEEEEEPAKKSCWVWRLDLGNSKVA</sequence>
<name>A0A314Z273_PRUYE</name>
<protein>
    <submittedName>
        <fullName evidence="1">Uncharacterized protein</fullName>
    </submittedName>
</protein>
<dbReference type="EMBL" id="PJQY01000318">
    <property type="protein sequence ID" value="PQQ13029.1"/>
    <property type="molecule type" value="Genomic_DNA"/>
</dbReference>